<accession>A0A074WMW1</accession>
<feature type="compositionally biased region" description="Basic and acidic residues" evidence="1">
    <location>
        <begin position="154"/>
        <end position="164"/>
    </location>
</feature>
<gene>
    <name evidence="2" type="ORF">M436DRAFT_82201</name>
</gene>
<feature type="compositionally biased region" description="Low complexity" evidence="1">
    <location>
        <begin position="95"/>
        <end position="107"/>
    </location>
</feature>
<evidence type="ECO:0000313" key="3">
    <source>
        <dbReference type="Proteomes" id="UP000027730"/>
    </source>
</evidence>
<organism evidence="2 3">
    <name type="scientific">Aureobasidium namibiae CBS 147.97</name>
    <dbReference type="NCBI Taxonomy" id="1043004"/>
    <lineage>
        <taxon>Eukaryota</taxon>
        <taxon>Fungi</taxon>
        <taxon>Dikarya</taxon>
        <taxon>Ascomycota</taxon>
        <taxon>Pezizomycotina</taxon>
        <taxon>Dothideomycetes</taxon>
        <taxon>Dothideomycetidae</taxon>
        <taxon>Dothideales</taxon>
        <taxon>Saccotheciaceae</taxon>
        <taxon>Aureobasidium</taxon>
    </lineage>
</organism>
<dbReference type="HOGENOM" id="CLU_657176_0_0_1"/>
<dbReference type="RefSeq" id="XP_013427265.1">
    <property type="nucleotide sequence ID" value="XM_013571811.1"/>
</dbReference>
<reference evidence="2 3" key="1">
    <citation type="journal article" date="2014" name="BMC Genomics">
        <title>Genome sequencing of four Aureobasidium pullulans varieties: biotechnological potential, stress tolerance, and description of new species.</title>
        <authorList>
            <person name="Gostin Ar C."/>
            <person name="Ohm R.A."/>
            <person name="Kogej T."/>
            <person name="Sonjak S."/>
            <person name="Turk M."/>
            <person name="Zajc J."/>
            <person name="Zalar P."/>
            <person name="Grube M."/>
            <person name="Sun H."/>
            <person name="Han J."/>
            <person name="Sharma A."/>
            <person name="Chiniquy J."/>
            <person name="Ngan C.Y."/>
            <person name="Lipzen A."/>
            <person name="Barry K."/>
            <person name="Grigoriev I.V."/>
            <person name="Gunde-Cimerman N."/>
        </authorList>
    </citation>
    <scope>NUCLEOTIDE SEQUENCE [LARGE SCALE GENOMIC DNA]</scope>
    <source>
        <strain evidence="2 3">CBS 147.97</strain>
    </source>
</reference>
<name>A0A074WMW1_9PEZI</name>
<evidence type="ECO:0000256" key="1">
    <source>
        <dbReference type="SAM" id="MobiDB-lite"/>
    </source>
</evidence>
<feature type="compositionally biased region" description="Basic and acidic residues" evidence="1">
    <location>
        <begin position="55"/>
        <end position="67"/>
    </location>
</feature>
<evidence type="ECO:0000313" key="2">
    <source>
        <dbReference type="EMBL" id="KEQ72929.1"/>
    </source>
</evidence>
<feature type="region of interest" description="Disordered" evidence="1">
    <location>
        <begin position="1"/>
        <end position="173"/>
    </location>
</feature>
<dbReference type="GeneID" id="25416943"/>
<feature type="compositionally biased region" description="Low complexity" evidence="1">
    <location>
        <begin position="126"/>
        <end position="140"/>
    </location>
</feature>
<feature type="compositionally biased region" description="Polar residues" evidence="1">
    <location>
        <begin position="68"/>
        <end position="84"/>
    </location>
</feature>
<dbReference type="AlphaFoldDB" id="A0A074WMW1"/>
<dbReference type="EMBL" id="KL584710">
    <property type="protein sequence ID" value="KEQ72929.1"/>
    <property type="molecule type" value="Genomic_DNA"/>
</dbReference>
<proteinExistence type="predicted"/>
<keyword evidence="3" id="KW-1185">Reference proteome</keyword>
<sequence>MLRSIRPQPPTSSSSQTGQSNPQNDPLEVSTMANTNDAPAGHQPPHVARSAAPKTPDKLAETQKRPSDQISASPTPGAQSTPESATKKRKIDPVASGSATNAASAGNKMPVKPSSAKSTSDGEISAGGPSNPGGASDPGNAAYQATLARAKAGKKPETRSDDPKSSTGSDADEDALRAKLLEKIRVLEARIEAREAKYGGDPIEIVKRYTVNYGELVKQATAAEAFHESFVTCQHPVVQEAVYNHTVFYEMKAYNSLRGKIKISNLWLKRFYDRCVRLNEILGEAYKTMPDGDRFRDNYRAAVKAVPPRLTWDDNGRFHVSEQPVFVSQINPEEVTDLDALDDGAEDLAGQQRDLEDEVVLEEDFVNVELIDENLGNRDDAEQASNADQDEFIDLEIRDERPQGTQKKALKVTITLEY</sequence>
<protein>
    <submittedName>
        <fullName evidence="2">Uncharacterized protein</fullName>
    </submittedName>
</protein>
<feature type="compositionally biased region" description="Low complexity" evidence="1">
    <location>
        <begin position="11"/>
        <end position="24"/>
    </location>
</feature>
<dbReference type="Proteomes" id="UP000027730">
    <property type="component" value="Unassembled WGS sequence"/>
</dbReference>